<dbReference type="GO" id="GO:0006203">
    <property type="term" value="P:dGTP catabolic process"/>
    <property type="evidence" value="ECO:0007669"/>
    <property type="project" value="TreeGrafter"/>
</dbReference>
<name>A0A841P6I9_9HYPH</name>
<evidence type="ECO:0000256" key="2">
    <source>
        <dbReference type="HAMAP-Rule" id="MF_01212"/>
    </source>
</evidence>
<dbReference type="InterPro" id="IPR006261">
    <property type="entry name" value="dGTPase"/>
</dbReference>
<comment type="caution">
    <text evidence="4">The sequence shown here is derived from an EMBL/GenBank/DDBJ whole genome shotgun (WGS) entry which is preliminary data.</text>
</comment>
<feature type="domain" description="HD" evidence="3">
    <location>
        <begin position="75"/>
        <end position="219"/>
    </location>
</feature>
<organism evidence="4 5">
    <name type="scientific">Mesorhizobium sangaii</name>
    <dbReference type="NCBI Taxonomy" id="505389"/>
    <lineage>
        <taxon>Bacteria</taxon>
        <taxon>Pseudomonadati</taxon>
        <taxon>Pseudomonadota</taxon>
        <taxon>Alphaproteobacteria</taxon>
        <taxon>Hyphomicrobiales</taxon>
        <taxon>Phyllobacteriaceae</taxon>
        <taxon>Mesorhizobium</taxon>
    </lineage>
</organism>
<proteinExistence type="inferred from homology"/>
<evidence type="ECO:0000256" key="1">
    <source>
        <dbReference type="ARBA" id="ARBA00022801"/>
    </source>
</evidence>
<dbReference type="PANTHER" id="PTHR11373:SF43">
    <property type="entry name" value="DEOXYGUANOSINETRIPHOSPHATE TRIPHOSPHOHYDROLASE-LIKE PROTEIN"/>
    <property type="match status" value="1"/>
</dbReference>
<dbReference type="GO" id="GO:0008832">
    <property type="term" value="F:dGTPase activity"/>
    <property type="evidence" value="ECO:0007669"/>
    <property type="project" value="TreeGrafter"/>
</dbReference>
<keyword evidence="1 2" id="KW-0378">Hydrolase</keyword>
<sequence length="404" mass="45498">MTNELGDIGFGYRPRAAYACDPAKSRGRLFDEVESPTRTPFQRDRDRIIHSTAFRRLKHKTQVFIAHEGDHYRTRLTHSIEVAQIARALARALRGDEDLAEAVALVHDFGHTPFGHTGEDALNEKMAAWGGFDHNAQSLRIVTRLEARYAEFDGLNLTWETLEGLVKHNGPLTDGNGHGLKGPVPQAIRDYSELHDLELDRFAGIEAQCAAIADDIAYNTHDIDDGLRAGVLTLDMLETVSLPGTILKGVRARYPALEDMRTGHELMRRQITAMVEDVIVSTTANLERIRPQSADAVRAAGETMVTFSTEMAAFEKELKAFLYKHLYRHAEVMRVRADAEQIVRDLFDVYFADPRAMPDGWREGLDRADDRIKARSVADFLAGMTDTYALKEHRRLFDRTPDLS</sequence>
<dbReference type="Gene3D" id="1.10.3210.10">
    <property type="entry name" value="Hypothetical protein af1432"/>
    <property type="match status" value="1"/>
</dbReference>
<dbReference type="NCBIfam" id="TIGR01353">
    <property type="entry name" value="dGTP_triPase"/>
    <property type="match status" value="1"/>
</dbReference>
<dbReference type="NCBIfam" id="NF002326">
    <property type="entry name" value="PRK01286.1-1"/>
    <property type="match status" value="1"/>
</dbReference>
<evidence type="ECO:0000313" key="4">
    <source>
        <dbReference type="EMBL" id="MBB6410847.1"/>
    </source>
</evidence>
<gene>
    <name evidence="4" type="ORF">HNQ71_003521</name>
</gene>
<dbReference type="EMBL" id="JACHEF010000003">
    <property type="protein sequence ID" value="MBB6410847.1"/>
    <property type="molecule type" value="Genomic_DNA"/>
</dbReference>
<dbReference type="InterPro" id="IPR023023">
    <property type="entry name" value="dNTPase_2"/>
</dbReference>
<dbReference type="SMART" id="SM00471">
    <property type="entry name" value="HDc"/>
    <property type="match status" value="1"/>
</dbReference>
<dbReference type="CDD" id="cd00077">
    <property type="entry name" value="HDc"/>
    <property type="match status" value="1"/>
</dbReference>
<dbReference type="PANTHER" id="PTHR11373">
    <property type="entry name" value="DEOXYNUCLEOSIDE TRIPHOSPHATE TRIPHOSPHOHYDROLASE"/>
    <property type="match status" value="1"/>
</dbReference>
<dbReference type="SUPFAM" id="SSF109604">
    <property type="entry name" value="HD-domain/PDEase-like"/>
    <property type="match status" value="1"/>
</dbReference>
<dbReference type="HAMAP" id="MF_01212">
    <property type="entry name" value="dGTPase_type2"/>
    <property type="match status" value="1"/>
</dbReference>
<reference evidence="4 5" key="1">
    <citation type="submission" date="2020-08" db="EMBL/GenBank/DDBJ databases">
        <title>Genomic Encyclopedia of Type Strains, Phase IV (KMG-IV): sequencing the most valuable type-strain genomes for metagenomic binning, comparative biology and taxonomic classification.</title>
        <authorList>
            <person name="Goeker M."/>
        </authorList>
    </citation>
    <scope>NUCLEOTIDE SEQUENCE [LARGE SCALE GENOMIC DNA]</scope>
    <source>
        <strain evidence="4 5">DSM 100039</strain>
    </source>
</reference>
<accession>A0A841P6I9</accession>
<evidence type="ECO:0000313" key="5">
    <source>
        <dbReference type="Proteomes" id="UP000556329"/>
    </source>
</evidence>
<evidence type="ECO:0000259" key="3">
    <source>
        <dbReference type="PROSITE" id="PS51831"/>
    </source>
</evidence>
<dbReference type="PROSITE" id="PS51831">
    <property type="entry name" value="HD"/>
    <property type="match status" value="1"/>
</dbReference>
<dbReference type="InterPro" id="IPR006674">
    <property type="entry name" value="HD_domain"/>
</dbReference>
<dbReference type="NCBIfam" id="NF002328">
    <property type="entry name" value="PRK01286.1-3"/>
    <property type="match status" value="1"/>
</dbReference>
<dbReference type="RefSeq" id="WP_184873742.1">
    <property type="nucleotide sequence ID" value="NZ_JACHEF010000003.1"/>
</dbReference>
<keyword evidence="5" id="KW-1185">Reference proteome</keyword>
<dbReference type="InterPro" id="IPR026875">
    <property type="entry name" value="PHydrolase_assoc_dom"/>
</dbReference>
<dbReference type="Pfam" id="PF13286">
    <property type="entry name" value="HD_assoc"/>
    <property type="match status" value="1"/>
</dbReference>
<comment type="similarity">
    <text evidence="2">Belongs to the dGTPase family. Type 2 subfamily.</text>
</comment>
<dbReference type="AlphaFoldDB" id="A0A841P6I9"/>
<protein>
    <recommendedName>
        <fullName evidence="2">Deoxyguanosinetriphosphate triphosphohydrolase-like protein</fullName>
    </recommendedName>
</protein>
<dbReference type="Pfam" id="PF01966">
    <property type="entry name" value="HD"/>
    <property type="match status" value="1"/>
</dbReference>
<dbReference type="InterPro" id="IPR050135">
    <property type="entry name" value="dGTPase-like"/>
</dbReference>
<dbReference type="Proteomes" id="UP000556329">
    <property type="component" value="Unassembled WGS sequence"/>
</dbReference>
<dbReference type="InterPro" id="IPR003607">
    <property type="entry name" value="HD/PDEase_dom"/>
</dbReference>